<evidence type="ECO:0000256" key="3">
    <source>
        <dbReference type="ARBA" id="ARBA00022578"/>
    </source>
</evidence>
<proteinExistence type="inferred from homology"/>
<dbReference type="PANTHER" id="PTHR33293:SF1">
    <property type="entry name" value="INSERTION ELEMENT IS1 1 PROTEIN INSB-RELATED"/>
    <property type="match status" value="1"/>
</dbReference>
<feature type="domain" description="Insertion element IS1 protein InsA helix-turn-helix" evidence="6">
    <location>
        <begin position="44"/>
        <end position="87"/>
    </location>
</feature>
<dbReference type="InterPro" id="IPR009057">
    <property type="entry name" value="Homeodomain-like_sf"/>
</dbReference>
<keyword evidence="4" id="KW-0233">DNA recombination</keyword>
<evidence type="ECO:0000256" key="1">
    <source>
        <dbReference type="ARBA" id="ARBA00004091"/>
    </source>
</evidence>
<protein>
    <submittedName>
        <fullName evidence="7">IS1 family transposase</fullName>
    </submittedName>
</protein>
<evidence type="ECO:0000256" key="4">
    <source>
        <dbReference type="ARBA" id="ARBA00023172"/>
    </source>
</evidence>
<reference evidence="7 8" key="1">
    <citation type="submission" date="2017-04" db="EMBL/GenBank/DDBJ databases">
        <title>Draft genome sequence of Zooshikella ganghwensis VG4 isolated from Red Sea sediments.</title>
        <authorList>
            <person name="Rehman Z."/>
            <person name="Alam I."/>
            <person name="Kamau A."/>
            <person name="Bajic V."/>
            <person name="Leiknes T."/>
        </authorList>
    </citation>
    <scope>NUCLEOTIDE SEQUENCE [LARGE SCALE GENOMIC DNA]</scope>
    <source>
        <strain evidence="7 8">VG4</strain>
    </source>
</reference>
<dbReference type="Pfam" id="PF03400">
    <property type="entry name" value="DDE_Tnp_IS1"/>
    <property type="match status" value="1"/>
</dbReference>
<dbReference type="AlphaFoldDB" id="A0A4V1INN7"/>
<dbReference type="Gene3D" id="1.10.10.60">
    <property type="entry name" value="Homeodomain-like"/>
    <property type="match status" value="1"/>
</dbReference>
<evidence type="ECO:0000259" key="6">
    <source>
        <dbReference type="Pfam" id="PF12759"/>
    </source>
</evidence>
<dbReference type="GO" id="GO:0003677">
    <property type="term" value="F:DNA binding"/>
    <property type="evidence" value="ECO:0007669"/>
    <property type="project" value="InterPro"/>
</dbReference>
<dbReference type="SUPFAM" id="SSF46689">
    <property type="entry name" value="Homeodomain-like"/>
    <property type="match status" value="1"/>
</dbReference>
<dbReference type="GO" id="GO:0006313">
    <property type="term" value="P:DNA transposition"/>
    <property type="evidence" value="ECO:0007669"/>
    <property type="project" value="InterPro"/>
</dbReference>
<dbReference type="InterPro" id="IPR051354">
    <property type="entry name" value="Transposase_27_IS1"/>
</dbReference>
<dbReference type="NCBIfam" id="NF033558">
    <property type="entry name" value="transpos_IS1"/>
    <property type="match status" value="1"/>
</dbReference>
<dbReference type="PANTHER" id="PTHR33293">
    <property type="entry name" value="INSERTION ELEMENT IS1 1 PROTEIN INSB-RELATED"/>
    <property type="match status" value="1"/>
</dbReference>
<dbReference type="GO" id="GO:0004803">
    <property type="term" value="F:transposase activity"/>
    <property type="evidence" value="ECO:0007669"/>
    <property type="project" value="InterPro"/>
</dbReference>
<sequence>MATVNVLYTQCNSDQVKKIGYTPEGKQRYLCKSQSCKKSFILDYSNKAYQPGVKETIIDMTMNGSGIRDIARVLGISRNTVIDTIKKRGSELHTVNKRRLENLEKPSKTRVKIKKVLVAEVDEMWSFVNKKTNQRWFWHAIDAVSGDVLAYVLDTRQDKAFIKLKSLLKPFGIKLFCTDDWGAYSRHIPEENHVVGKRNTQKIERKHLTLRTRIKRLCRKTICFSKSDKMHDIVIGIFINRYEFGRNT</sequence>
<dbReference type="Pfam" id="PF03811">
    <property type="entry name" value="Zn_ribbon_InsA"/>
    <property type="match status" value="1"/>
</dbReference>
<feature type="domain" description="InsA N-terminal zinc ribbon" evidence="5">
    <location>
        <begin position="1"/>
        <end position="33"/>
    </location>
</feature>
<dbReference type="Pfam" id="PF12759">
    <property type="entry name" value="HTH_Tnp_IS1"/>
    <property type="match status" value="1"/>
</dbReference>
<dbReference type="Proteomes" id="UP000257039">
    <property type="component" value="Unassembled WGS sequence"/>
</dbReference>
<evidence type="ECO:0000313" key="8">
    <source>
        <dbReference type="Proteomes" id="UP000257039"/>
    </source>
</evidence>
<name>A0A4V1INN7_9GAMM</name>
<comment type="function">
    <text evidence="1">Absolutely required for transposition of IS1.</text>
</comment>
<gene>
    <name evidence="7" type="ORF">B9G39_13480</name>
</gene>
<organism evidence="7 8">
    <name type="scientific">Zooshikella ganghwensis</name>
    <dbReference type="NCBI Taxonomy" id="202772"/>
    <lineage>
        <taxon>Bacteria</taxon>
        <taxon>Pseudomonadati</taxon>
        <taxon>Pseudomonadota</taxon>
        <taxon>Gammaproteobacteria</taxon>
        <taxon>Oceanospirillales</taxon>
        <taxon>Zooshikellaceae</taxon>
        <taxon>Zooshikella</taxon>
    </lineage>
</organism>
<evidence type="ECO:0000313" key="7">
    <source>
        <dbReference type="EMBL" id="RDH44371.1"/>
    </source>
</evidence>
<dbReference type="InterPro" id="IPR005063">
    <property type="entry name" value="Transposase_27"/>
</dbReference>
<comment type="similarity">
    <text evidence="2">Belongs to the transposase 27 family.</text>
</comment>
<evidence type="ECO:0000259" key="5">
    <source>
        <dbReference type="Pfam" id="PF03811"/>
    </source>
</evidence>
<dbReference type="EMBL" id="NDXW01000001">
    <property type="protein sequence ID" value="RDH44371.1"/>
    <property type="molecule type" value="Genomic_DNA"/>
</dbReference>
<comment type="caution">
    <text evidence="7">The sequence shown here is derived from an EMBL/GenBank/DDBJ whole genome shotgun (WGS) entry which is preliminary data.</text>
</comment>
<dbReference type="InterPro" id="IPR003220">
    <property type="entry name" value="InsA_N_dom_Znf"/>
</dbReference>
<accession>A0A4V1INN7</accession>
<keyword evidence="8" id="KW-1185">Reference proteome</keyword>
<dbReference type="InterPro" id="IPR024431">
    <property type="entry name" value="InsA_HTH_dom"/>
</dbReference>
<keyword evidence="3" id="KW-0815">Transposition</keyword>
<evidence type="ECO:0000256" key="2">
    <source>
        <dbReference type="ARBA" id="ARBA00008841"/>
    </source>
</evidence>